<proteinExistence type="predicted"/>
<comment type="caution">
    <text evidence="1">The sequence shown here is derived from an EMBL/GenBank/DDBJ whole genome shotgun (WGS) entry which is preliminary data.</text>
</comment>
<evidence type="ECO:0000313" key="1">
    <source>
        <dbReference type="EMBL" id="EJX03338.1"/>
    </source>
</evidence>
<accession>J9GM68</accession>
<gene>
    <name evidence="1" type="ORF">EVA_08554</name>
</gene>
<name>J9GM68_9ZZZZ</name>
<sequence>MSIKFNGKHLSGFVKETEWGAVWPQV</sequence>
<feature type="non-terminal residue" evidence="1">
    <location>
        <position position="26"/>
    </location>
</feature>
<organism evidence="1">
    <name type="scientific">gut metagenome</name>
    <dbReference type="NCBI Taxonomy" id="749906"/>
    <lineage>
        <taxon>unclassified sequences</taxon>
        <taxon>metagenomes</taxon>
        <taxon>organismal metagenomes</taxon>
    </lineage>
</organism>
<reference evidence="1" key="1">
    <citation type="journal article" date="2012" name="PLoS ONE">
        <title>Gene sets for utilization of primary and secondary nutrition supplies in the distal gut of endangered iberian lynx.</title>
        <authorList>
            <person name="Alcaide M."/>
            <person name="Messina E."/>
            <person name="Richter M."/>
            <person name="Bargiela R."/>
            <person name="Peplies J."/>
            <person name="Huws S.A."/>
            <person name="Newbold C.J."/>
            <person name="Golyshin P.N."/>
            <person name="Simon M.A."/>
            <person name="Lopez G."/>
            <person name="Yakimov M.M."/>
            <person name="Ferrer M."/>
        </authorList>
    </citation>
    <scope>NUCLEOTIDE SEQUENCE</scope>
</reference>
<dbReference type="EMBL" id="AMCI01002208">
    <property type="protein sequence ID" value="EJX03338.1"/>
    <property type="molecule type" value="Genomic_DNA"/>
</dbReference>
<dbReference type="AlphaFoldDB" id="J9GM68"/>
<protein>
    <submittedName>
        <fullName evidence="1">Uncharacterized protein</fullName>
    </submittedName>
</protein>